<dbReference type="Pfam" id="PF00407">
    <property type="entry name" value="Bet_v_1"/>
    <property type="match status" value="1"/>
</dbReference>
<gene>
    <name evidence="2" type="ORF">VitviT2T_000426</name>
</gene>
<sequence length="326" mass="36584">MPPRPLQVYHRRPRVVAPLPFPEAPADSLPIPSASPAPALPSPNDLPIAVRKVTVFHSGPLIPFPNHSGQPHRRRISTTPATFSGEIFRQPIFRETTTYSEKPEADLHFSGNPTGNRHLTRPHSPLFSSGLSPTRRRVTVGCFKWRLDEVEKADGTTEDQYLLPSPLYLMVKSQVFAARLPKRLFHFLGSQPHHMSSVSPGKVQKVDLHEGDWGNVGSVIEWSYVIGKLQAETLIVAPADKFHEMFSCRPHHISNVCPEKIQKVNLHEGEWGTSGYVIEWNYNIGGRFEWRLDEVEKADGTTEDPYPLPSPLYSMAKSQVFCCTTA</sequence>
<evidence type="ECO:0000259" key="1">
    <source>
        <dbReference type="Pfam" id="PF00407"/>
    </source>
</evidence>
<dbReference type="SUPFAM" id="SSF55961">
    <property type="entry name" value="Bet v1-like"/>
    <property type="match status" value="2"/>
</dbReference>
<organism evidence="2 3">
    <name type="scientific">Vitis vinifera</name>
    <name type="common">Grape</name>
    <dbReference type="NCBI Taxonomy" id="29760"/>
    <lineage>
        <taxon>Eukaryota</taxon>
        <taxon>Viridiplantae</taxon>
        <taxon>Streptophyta</taxon>
        <taxon>Embryophyta</taxon>
        <taxon>Tracheophyta</taxon>
        <taxon>Spermatophyta</taxon>
        <taxon>Magnoliopsida</taxon>
        <taxon>eudicotyledons</taxon>
        <taxon>Gunneridae</taxon>
        <taxon>Pentapetalae</taxon>
        <taxon>rosids</taxon>
        <taxon>Vitales</taxon>
        <taxon>Vitaceae</taxon>
        <taxon>Viteae</taxon>
        <taxon>Vitis</taxon>
    </lineage>
</organism>
<dbReference type="PANTHER" id="PTHR31907">
    <property type="entry name" value="MLP-LIKE PROTEIN 423"/>
    <property type="match status" value="1"/>
</dbReference>
<feature type="domain" description="Bet v I/Major latex protein" evidence="1">
    <location>
        <begin position="227"/>
        <end position="299"/>
    </location>
</feature>
<protein>
    <recommendedName>
        <fullName evidence="1">Bet v I/Major latex protein domain-containing protein</fullName>
    </recommendedName>
</protein>
<dbReference type="Gene3D" id="3.30.530.20">
    <property type="match status" value="2"/>
</dbReference>
<dbReference type="InterPro" id="IPR000916">
    <property type="entry name" value="Bet_v_I/MLP"/>
</dbReference>
<name>A0ABY9BCL3_VITVI</name>
<proteinExistence type="predicted"/>
<dbReference type="EMBL" id="CP126648">
    <property type="protein sequence ID" value="WJZ80511.1"/>
    <property type="molecule type" value="Genomic_DNA"/>
</dbReference>
<accession>A0ABY9BCL3</accession>
<evidence type="ECO:0000313" key="2">
    <source>
        <dbReference type="EMBL" id="WJZ80511.1"/>
    </source>
</evidence>
<reference evidence="2 3" key="1">
    <citation type="journal article" date="2023" name="Hortic Res">
        <title>The complete reference genome for grapevine (Vitis vinifera L.) genetics and breeding.</title>
        <authorList>
            <person name="Shi X."/>
            <person name="Cao S."/>
            <person name="Wang X."/>
            <person name="Huang S."/>
            <person name="Wang Y."/>
            <person name="Liu Z."/>
            <person name="Liu W."/>
            <person name="Leng X."/>
            <person name="Peng Y."/>
            <person name="Wang N."/>
            <person name="Wang Y."/>
            <person name="Ma Z."/>
            <person name="Xu X."/>
            <person name="Zhang F."/>
            <person name="Xue H."/>
            <person name="Zhong H."/>
            <person name="Wang Y."/>
            <person name="Zhang K."/>
            <person name="Velt A."/>
            <person name="Avia K."/>
            <person name="Holtgrawe D."/>
            <person name="Grimplet J."/>
            <person name="Matus J.T."/>
            <person name="Ware D."/>
            <person name="Wu X."/>
            <person name="Wang H."/>
            <person name="Liu C."/>
            <person name="Fang Y."/>
            <person name="Rustenholz C."/>
            <person name="Cheng Z."/>
            <person name="Xiao H."/>
            <person name="Zhou Y."/>
        </authorList>
    </citation>
    <scope>NUCLEOTIDE SEQUENCE [LARGE SCALE GENOMIC DNA]</scope>
    <source>
        <strain evidence="3">cv. Pinot noir / PN40024</strain>
        <tissue evidence="2">Leaf</tissue>
    </source>
</reference>
<dbReference type="InterPro" id="IPR051761">
    <property type="entry name" value="MLP-like_ligand-binding"/>
</dbReference>
<evidence type="ECO:0000313" key="3">
    <source>
        <dbReference type="Proteomes" id="UP001227230"/>
    </source>
</evidence>
<keyword evidence="3" id="KW-1185">Reference proteome</keyword>
<dbReference type="Proteomes" id="UP001227230">
    <property type="component" value="Chromosome 1"/>
</dbReference>
<dbReference type="InterPro" id="IPR023393">
    <property type="entry name" value="START-like_dom_sf"/>
</dbReference>